<name>A0ABW8AM58_9ACTN</name>
<feature type="transmembrane region" description="Helical" evidence="11">
    <location>
        <begin position="230"/>
        <end position="251"/>
    </location>
</feature>
<evidence type="ECO:0000256" key="11">
    <source>
        <dbReference type="SAM" id="Phobius"/>
    </source>
</evidence>
<evidence type="ECO:0000256" key="7">
    <source>
        <dbReference type="ARBA" id="ARBA00023065"/>
    </source>
</evidence>
<feature type="transmembrane region" description="Helical" evidence="11">
    <location>
        <begin position="271"/>
        <end position="290"/>
    </location>
</feature>
<feature type="region of interest" description="Disordered" evidence="10">
    <location>
        <begin position="371"/>
        <end position="396"/>
    </location>
</feature>
<gene>
    <name evidence="13" type="ORF">ACIB24_10330</name>
</gene>
<keyword evidence="4 11" id="KW-0812">Transmembrane</keyword>
<dbReference type="InterPro" id="IPR018422">
    <property type="entry name" value="Cation/H_exchanger_CPA1"/>
</dbReference>
<dbReference type="PANTHER" id="PTHR10110">
    <property type="entry name" value="SODIUM/HYDROGEN EXCHANGER"/>
    <property type="match status" value="1"/>
</dbReference>
<feature type="domain" description="Cation/H+ exchanger transmembrane" evidence="12">
    <location>
        <begin position="392"/>
        <end position="462"/>
    </location>
</feature>
<keyword evidence="14" id="KW-1185">Reference proteome</keyword>
<reference evidence="13 14" key="1">
    <citation type="submission" date="2024-10" db="EMBL/GenBank/DDBJ databases">
        <title>The Natural Products Discovery Center: Release of the First 8490 Sequenced Strains for Exploring Actinobacteria Biosynthetic Diversity.</title>
        <authorList>
            <person name="Kalkreuter E."/>
            <person name="Kautsar S.A."/>
            <person name="Yang D."/>
            <person name="Bader C.D."/>
            <person name="Teijaro C.N."/>
            <person name="Fluegel L."/>
            <person name="Davis C.M."/>
            <person name="Simpson J.R."/>
            <person name="Lauterbach L."/>
            <person name="Steele A.D."/>
            <person name="Gui C."/>
            <person name="Meng S."/>
            <person name="Li G."/>
            <person name="Viehrig K."/>
            <person name="Ye F."/>
            <person name="Su P."/>
            <person name="Kiefer A.F."/>
            <person name="Nichols A."/>
            <person name="Cepeda A.J."/>
            <person name="Yan W."/>
            <person name="Fan B."/>
            <person name="Jiang Y."/>
            <person name="Adhikari A."/>
            <person name="Zheng C.-J."/>
            <person name="Schuster L."/>
            <person name="Cowan T.M."/>
            <person name="Smanski M.J."/>
            <person name="Chevrette M.G."/>
            <person name="De Carvalho L.P.S."/>
            <person name="Shen B."/>
        </authorList>
    </citation>
    <scope>NUCLEOTIDE SEQUENCE [LARGE SCALE GENOMIC DNA]</scope>
    <source>
        <strain evidence="13 14">NPDC049639</strain>
    </source>
</reference>
<evidence type="ECO:0000313" key="14">
    <source>
        <dbReference type="Proteomes" id="UP001612915"/>
    </source>
</evidence>
<keyword evidence="6" id="KW-0915">Sodium</keyword>
<protein>
    <submittedName>
        <fullName evidence="13">Cation:proton antiporter</fullName>
    </submittedName>
</protein>
<evidence type="ECO:0000259" key="12">
    <source>
        <dbReference type="Pfam" id="PF00999"/>
    </source>
</evidence>
<evidence type="ECO:0000256" key="9">
    <source>
        <dbReference type="ARBA" id="ARBA00023201"/>
    </source>
</evidence>
<comment type="caution">
    <text evidence="13">The sequence shown here is derived from an EMBL/GenBank/DDBJ whole genome shotgun (WGS) entry which is preliminary data.</text>
</comment>
<feature type="compositionally biased region" description="Basic and acidic residues" evidence="10">
    <location>
        <begin position="372"/>
        <end position="388"/>
    </location>
</feature>
<organism evidence="13 14">
    <name type="scientific">Spongisporangium articulatum</name>
    <dbReference type="NCBI Taxonomy" id="3362603"/>
    <lineage>
        <taxon>Bacteria</taxon>
        <taxon>Bacillati</taxon>
        <taxon>Actinomycetota</taxon>
        <taxon>Actinomycetes</taxon>
        <taxon>Kineosporiales</taxon>
        <taxon>Kineosporiaceae</taxon>
        <taxon>Spongisporangium</taxon>
    </lineage>
</organism>
<evidence type="ECO:0000256" key="10">
    <source>
        <dbReference type="SAM" id="MobiDB-lite"/>
    </source>
</evidence>
<evidence type="ECO:0000313" key="13">
    <source>
        <dbReference type="EMBL" id="MFI7587456.1"/>
    </source>
</evidence>
<feature type="transmembrane region" description="Helical" evidence="11">
    <location>
        <begin position="404"/>
        <end position="423"/>
    </location>
</feature>
<keyword evidence="7" id="KW-0406">Ion transport</keyword>
<feature type="transmembrane region" description="Helical" evidence="11">
    <location>
        <begin position="83"/>
        <end position="104"/>
    </location>
</feature>
<evidence type="ECO:0000256" key="4">
    <source>
        <dbReference type="ARBA" id="ARBA00022692"/>
    </source>
</evidence>
<keyword evidence="8 11" id="KW-0472">Membrane</keyword>
<keyword evidence="5 11" id="KW-1133">Transmembrane helix</keyword>
<dbReference type="PANTHER" id="PTHR10110:SF86">
    <property type="entry name" value="SODIUM_HYDROGEN EXCHANGER 7"/>
    <property type="match status" value="1"/>
</dbReference>
<proteinExistence type="predicted"/>
<feature type="domain" description="Cation/H+ exchanger transmembrane" evidence="12">
    <location>
        <begin position="31"/>
        <end position="337"/>
    </location>
</feature>
<feature type="transmembrane region" description="Helical" evidence="11">
    <location>
        <begin position="181"/>
        <end position="202"/>
    </location>
</feature>
<evidence type="ECO:0000256" key="5">
    <source>
        <dbReference type="ARBA" id="ARBA00022989"/>
    </source>
</evidence>
<dbReference type="Proteomes" id="UP001612915">
    <property type="component" value="Unassembled WGS sequence"/>
</dbReference>
<sequence>MNGVQVLLIAAAGVVVAAFAKRRGVQSGMVIVLLATAAGFIPGMPRLVLDGELILALVVPPLLYSAARGAYVTGLGQNLRPIFTLGVTLVVLTAGALGLVSSWLLPGIGLAAALTLGTVLAPPDTATIVAGAREFGMPRRVVSILTGESLVNDATALTLFSIAVAATEGDRTGIGSGVGRFAYNAGIGILIGAVLVTVTLLIRPHLGDPTLETTFVLLVPFTGFLAAEQLHASGILAVVVAALGITVNVALDPNHEYAGAYRTRLREANLWPVLDFLLETFVFAYIGLQLRFVLEDLRDADSGPGLGRTLVAAGVLLVVAIVFRMAYVSGVFGWWGLRHRAVERRLERDPALRARLDARYRERAERRFRRGTPAEDGRDLPAPVRRDGSWPQPWQVPPTAKETVVVGWTGMRGILTLAAAAAVPELTSEGEPFPGRDAIAAIALIVTLGTLLVQGTTLPRLIRRLRFDTAADDAEDARMRARARELVAGAVEHAEPFSDEEFDAQRHAVETGLVLGEIDEETARRAVQDLDLRQAAARTL</sequence>
<dbReference type="RefSeq" id="WP_398279179.1">
    <property type="nucleotide sequence ID" value="NZ_JBITLV010000003.1"/>
</dbReference>
<evidence type="ECO:0000256" key="2">
    <source>
        <dbReference type="ARBA" id="ARBA00022448"/>
    </source>
</evidence>
<evidence type="ECO:0000256" key="3">
    <source>
        <dbReference type="ARBA" id="ARBA00022475"/>
    </source>
</evidence>
<feature type="transmembrane region" description="Helical" evidence="11">
    <location>
        <begin position="310"/>
        <end position="337"/>
    </location>
</feature>
<evidence type="ECO:0000256" key="6">
    <source>
        <dbReference type="ARBA" id="ARBA00023053"/>
    </source>
</evidence>
<keyword evidence="2" id="KW-0813">Transport</keyword>
<dbReference type="InterPro" id="IPR006153">
    <property type="entry name" value="Cation/H_exchanger_TM"/>
</dbReference>
<evidence type="ECO:0000256" key="8">
    <source>
        <dbReference type="ARBA" id="ARBA00023136"/>
    </source>
</evidence>
<keyword evidence="9" id="KW-0739">Sodium transport</keyword>
<feature type="transmembrane region" description="Helical" evidence="11">
    <location>
        <begin position="53"/>
        <end position="71"/>
    </location>
</feature>
<dbReference type="Gene3D" id="6.10.140.1330">
    <property type="match status" value="1"/>
</dbReference>
<feature type="transmembrane region" description="Helical" evidence="11">
    <location>
        <begin position="110"/>
        <end position="130"/>
    </location>
</feature>
<evidence type="ECO:0000256" key="1">
    <source>
        <dbReference type="ARBA" id="ARBA00004651"/>
    </source>
</evidence>
<accession>A0ABW8AM58</accession>
<feature type="transmembrane region" description="Helical" evidence="11">
    <location>
        <begin position="438"/>
        <end position="458"/>
    </location>
</feature>
<comment type="subcellular location">
    <subcellularLocation>
        <location evidence="1">Cell membrane</location>
        <topology evidence="1">Multi-pass membrane protein</topology>
    </subcellularLocation>
</comment>
<keyword evidence="3" id="KW-1003">Cell membrane</keyword>
<dbReference type="EMBL" id="JBITLV010000003">
    <property type="protein sequence ID" value="MFI7587456.1"/>
    <property type="molecule type" value="Genomic_DNA"/>
</dbReference>
<dbReference type="Pfam" id="PF00999">
    <property type="entry name" value="Na_H_Exchanger"/>
    <property type="match status" value="2"/>
</dbReference>